<reference evidence="6 7" key="1">
    <citation type="submission" date="2019-02" db="EMBL/GenBank/DDBJ databases">
        <authorList>
            <person name="Goldberg S.R."/>
            <person name="Haltli B.A."/>
            <person name="Correa H."/>
            <person name="Russell K.G."/>
        </authorList>
    </citation>
    <scope>NUCLEOTIDE SEQUENCE [LARGE SCALE GENOMIC DNA]</scope>
    <source>
        <strain evidence="6 7">JCM 16186</strain>
    </source>
</reference>
<keyword evidence="3 6" id="KW-0378">Hydrolase</keyword>
<evidence type="ECO:0000256" key="1">
    <source>
        <dbReference type="ARBA" id="ARBA00022490"/>
    </source>
</evidence>
<evidence type="ECO:0000313" key="6">
    <source>
        <dbReference type="EMBL" id="MTI28853.1"/>
    </source>
</evidence>
<dbReference type="Gene3D" id="1.20.120.450">
    <property type="entry name" value="dinb family like domain"/>
    <property type="match status" value="1"/>
</dbReference>
<dbReference type="InterPro" id="IPR034660">
    <property type="entry name" value="DinB/YfiT-like"/>
</dbReference>
<keyword evidence="7" id="KW-1185">Reference proteome</keyword>
<proteinExistence type="inferred from homology"/>
<evidence type="ECO:0000256" key="4">
    <source>
        <dbReference type="ARBA" id="ARBA00022833"/>
    </source>
</evidence>
<feature type="domain" description="DinB-like" evidence="5">
    <location>
        <begin position="33"/>
        <end position="169"/>
    </location>
</feature>
<evidence type="ECO:0000256" key="3">
    <source>
        <dbReference type="ARBA" id="ARBA00022801"/>
    </source>
</evidence>
<keyword evidence="1" id="KW-0963">Cytoplasm</keyword>
<keyword evidence="4" id="KW-0862">Zinc</keyword>
<accession>A0ABW9RXA1</accession>
<name>A0ABW9RXA1_9BACT</name>
<dbReference type="HAMAP" id="MF_01256">
    <property type="entry name" value="YfiT_hydrol"/>
    <property type="match status" value="1"/>
</dbReference>
<dbReference type="Pfam" id="PF12867">
    <property type="entry name" value="DinB_2"/>
    <property type="match status" value="1"/>
</dbReference>
<evidence type="ECO:0000313" key="7">
    <source>
        <dbReference type="Proteomes" id="UP000798808"/>
    </source>
</evidence>
<comment type="caution">
    <text evidence="6">The sequence shown here is derived from an EMBL/GenBank/DDBJ whole genome shotgun (WGS) entry which is preliminary data.</text>
</comment>
<dbReference type="InterPro" id="IPR023774">
    <property type="entry name" value="Put_metal_dep_hydrolase_YfiT"/>
</dbReference>
<dbReference type="RefSeq" id="WP_155176780.1">
    <property type="nucleotide sequence ID" value="NZ_BAAAFL010000053.1"/>
</dbReference>
<dbReference type="GO" id="GO:0016787">
    <property type="term" value="F:hydrolase activity"/>
    <property type="evidence" value="ECO:0007669"/>
    <property type="project" value="UniProtKB-KW"/>
</dbReference>
<protein>
    <submittedName>
        <fullName evidence="6">Metal-dependent hydrolase</fullName>
    </submittedName>
</protein>
<evidence type="ECO:0000256" key="2">
    <source>
        <dbReference type="ARBA" id="ARBA00022723"/>
    </source>
</evidence>
<evidence type="ECO:0000259" key="5">
    <source>
        <dbReference type="Pfam" id="PF12867"/>
    </source>
</evidence>
<keyword evidence="2" id="KW-0479">Metal-binding</keyword>
<dbReference type="EMBL" id="SMLW01000674">
    <property type="protein sequence ID" value="MTI28853.1"/>
    <property type="molecule type" value="Genomic_DNA"/>
</dbReference>
<gene>
    <name evidence="6" type="ORF">E1163_28090</name>
</gene>
<dbReference type="SUPFAM" id="SSF109854">
    <property type="entry name" value="DinB/YfiT-like putative metalloenzymes"/>
    <property type="match status" value="1"/>
</dbReference>
<organism evidence="6 7">
    <name type="scientific">Fulvivirga kasyanovii</name>
    <dbReference type="NCBI Taxonomy" id="396812"/>
    <lineage>
        <taxon>Bacteria</taxon>
        <taxon>Pseudomonadati</taxon>
        <taxon>Bacteroidota</taxon>
        <taxon>Cytophagia</taxon>
        <taxon>Cytophagales</taxon>
        <taxon>Fulvivirgaceae</taxon>
        <taxon>Fulvivirga</taxon>
    </lineage>
</organism>
<dbReference type="Proteomes" id="UP000798808">
    <property type="component" value="Unassembled WGS sequence"/>
</dbReference>
<dbReference type="InterPro" id="IPR024775">
    <property type="entry name" value="DinB-like"/>
</dbReference>
<sequence length="180" mass="20910">MTTDQLESLKYPIGKFQWPVNTSPDQVKDWIEQIEALPARLRQLVSNLSSDQLDTPYRPEGWTVRQVVHHIPDSHVNGYVRFKWALTEDRPVIKVYEEQHWAELPDSKSAPVEHSLLLLEALHAKWTYLLKGLSVEDFGREYIHPETGRSIPLAAGTALYAWHGEHHYMHIKQLLEVNGW</sequence>
<dbReference type="NCBIfam" id="NF009807">
    <property type="entry name" value="PRK13291.1"/>
    <property type="match status" value="1"/>
</dbReference>